<accession>A0ABS8WC21</accession>
<reference evidence="10 11" key="1">
    <citation type="journal article" date="2022" name="Environ. Microbiol. Rep.">
        <title>Eco-phylogenetic analyses reveal divergent evolution of vitamin B12 metabolism in the marine bacterial family 'Psychromonadaceae'.</title>
        <authorList>
            <person name="Jin X."/>
            <person name="Yang Y."/>
            <person name="Cao H."/>
            <person name="Gao B."/>
            <person name="Zhao Z."/>
        </authorList>
    </citation>
    <scope>NUCLEOTIDE SEQUENCE [LARGE SCALE GENOMIC DNA]</scope>
    <source>
        <strain evidence="10 11">MKS20</strain>
    </source>
</reference>
<evidence type="ECO:0000256" key="4">
    <source>
        <dbReference type="ARBA" id="ARBA00023125"/>
    </source>
</evidence>
<dbReference type="CDD" id="cd17574">
    <property type="entry name" value="REC_OmpR"/>
    <property type="match status" value="1"/>
</dbReference>
<dbReference type="InterPro" id="IPR001789">
    <property type="entry name" value="Sig_transdc_resp-reg_receiver"/>
</dbReference>
<name>A0ABS8WC21_9GAMM</name>
<evidence type="ECO:0000256" key="7">
    <source>
        <dbReference type="PROSITE-ProRule" id="PRU01091"/>
    </source>
</evidence>
<dbReference type="Pfam" id="PF00072">
    <property type="entry name" value="Response_reg"/>
    <property type="match status" value="1"/>
</dbReference>
<keyword evidence="11" id="KW-1185">Reference proteome</keyword>
<feature type="DNA-binding region" description="OmpR/PhoB-type" evidence="7">
    <location>
        <begin position="125"/>
        <end position="218"/>
    </location>
</feature>
<dbReference type="PROSITE" id="PS51755">
    <property type="entry name" value="OMPR_PHOB"/>
    <property type="match status" value="1"/>
</dbReference>
<protein>
    <submittedName>
        <fullName evidence="10">Response regulator transcription factor</fullName>
    </submittedName>
</protein>
<dbReference type="InterPro" id="IPR036388">
    <property type="entry name" value="WH-like_DNA-bd_sf"/>
</dbReference>
<feature type="domain" description="OmpR/PhoB-type" evidence="9">
    <location>
        <begin position="125"/>
        <end position="218"/>
    </location>
</feature>
<evidence type="ECO:0000313" key="11">
    <source>
        <dbReference type="Proteomes" id="UP001201273"/>
    </source>
</evidence>
<organism evidence="10 11">
    <name type="scientific">Motilimonas cestriensis</name>
    <dbReference type="NCBI Taxonomy" id="2742685"/>
    <lineage>
        <taxon>Bacteria</taxon>
        <taxon>Pseudomonadati</taxon>
        <taxon>Pseudomonadota</taxon>
        <taxon>Gammaproteobacteria</taxon>
        <taxon>Alteromonadales</taxon>
        <taxon>Alteromonadales genera incertae sedis</taxon>
        <taxon>Motilimonas</taxon>
    </lineage>
</organism>
<dbReference type="InterPro" id="IPR039420">
    <property type="entry name" value="WalR-like"/>
</dbReference>
<dbReference type="InterPro" id="IPR001867">
    <property type="entry name" value="OmpR/PhoB-type_DNA-bd"/>
</dbReference>
<dbReference type="InterPro" id="IPR011006">
    <property type="entry name" value="CheY-like_superfamily"/>
</dbReference>
<evidence type="ECO:0000259" key="9">
    <source>
        <dbReference type="PROSITE" id="PS51755"/>
    </source>
</evidence>
<dbReference type="SMART" id="SM00448">
    <property type="entry name" value="REC"/>
    <property type="match status" value="1"/>
</dbReference>
<dbReference type="InterPro" id="IPR016032">
    <property type="entry name" value="Sig_transdc_resp-reg_C-effctor"/>
</dbReference>
<evidence type="ECO:0000256" key="6">
    <source>
        <dbReference type="PROSITE-ProRule" id="PRU00169"/>
    </source>
</evidence>
<evidence type="ECO:0000313" key="10">
    <source>
        <dbReference type="EMBL" id="MCE2595815.1"/>
    </source>
</evidence>
<keyword evidence="2" id="KW-0902">Two-component regulatory system</keyword>
<proteinExistence type="predicted"/>
<dbReference type="SUPFAM" id="SSF52172">
    <property type="entry name" value="CheY-like"/>
    <property type="match status" value="1"/>
</dbReference>
<comment type="caution">
    <text evidence="10">The sequence shown here is derived from an EMBL/GenBank/DDBJ whole genome shotgun (WGS) entry which is preliminary data.</text>
</comment>
<keyword evidence="5" id="KW-0804">Transcription</keyword>
<dbReference type="PANTHER" id="PTHR48111">
    <property type="entry name" value="REGULATOR OF RPOS"/>
    <property type="match status" value="1"/>
</dbReference>
<evidence type="ECO:0000256" key="1">
    <source>
        <dbReference type="ARBA" id="ARBA00022553"/>
    </source>
</evidence>
<dbReference type="CDD" id="cd00383">
    <property type="entry name" value="trans_reg_C"/>
    <property type="match status" value="1"/>
</dbReference>
<dbReference type="Proteomes" id="UP001201273">
    <property type="component" value="Unassembled WGS sequence"/>
</dbReference>
<dbReference type="SMART" id="SM00862">
    <property type="entry name" value="Trans_reg_C"/>
    <property type="match status" value="1"/>
</dbReference>
<dbReference type="RefSeq" id="WP_233053479.1">
    <property type="nucleotide sequence ID" value="NZ_JAIMJA010000013.1"/>
</dbReference>
<dbReference type="Gene3D" id="3.40.50.2300">
    <property type="match status" value="1"/>
</dbReference>
<evidence type="ECO:0000256" key="3">
    <source>
        <dbReference type="ARBA" id="ARBA00023015"/>
    </source>
</evidence>
<keyword evidence="4 7" id="KW-0238">DNA-binding</keyword>
<dbReference type="PROSITE" id="PS50110">
    <property type="entry name" value="RESPONSE_REGULATORY"/>
    <property type="match status" value="1"/>
</dbReference>
<dbReference type="EMBL" id="JAIMJA010000013">
    <property type="protein sequence ID" value="MCE2595815.1"/>
    <property type="molecule type" value="Genomic_DNA"/>
</dbReference>
<dbReference type="SUPFAM" id="SSF46894">
    <property type="entry name" value="C-terminal effector domain of the bipartite response regulators"/>
    <property type="match status" value="1"/>
</dbReference>
<sequence>MRVLIVEDNADISANIGDFLAMLGHRVDFAYHGKAALTLLAQERFDAMVLDVMMPVMDGINACQQIRQSEYASMPIIFVTARDTLADKLAGFDAGGDDYLVKPFALPELAARLESIVQRKQGLRAPKITVAGLSYDKLNQQVSYLDQPLNLDPVQVKLVKTLLSHAPAIVSKHDLSYALWQDEDVEGSALRTHIYRLRKTLPVGLLETVRGKGYRIHAAT</sequence>
<evidence type="ECO:0000256" key="5">
    <source>
        <dbReference type="ARBA" id="ARBA00023163"/>
    </source>
</evidence>
<gene>
    <name evidence="10" type="ORF">K6Y31_13465</name>
</gene>
<feature type="domain" description="Response regulatory" evidence="8">
    <location>
        <begin position="2"/>
        <end position="117"/>
    </location>
</feature>
<dbReference type="PANTHER" id="PTHR48111:SF22">
    <property type="entry name" value="REGULATOR OF RPOS"/>
    <property type="match status" value="1"/>
</dbReference>
<dbReference type="Gene3D" id="1.10.10.10">
    <property type="entry name" value="Winged helix-like DNA-binding domain superfamily/Winged helix DNA-binding domain"/>
    <property type="match status" value="1"/>
</dbReference>
<keyword evidence="1 6" id="KW-0597">Phosphoprotein</keyword>
<evidence type="ECO:0000259" key="8">
    <source>
        <dbReference type="PROSITE" id="PS50110"/>
    </source>
</evidence>
<feature type="modified residue" description="4-aspartylphosphate" evidence="6">
    <location>
        <position position="51"/>
    </location>
</feature>
<keyword evidence="3" id="KW-0805">Transcription regulation</keyword>
<dbReference type="Pfam" id="PF00486">
    <property type="entry name" value="Trans_reg_C"/>
    <property type="match status" value="1"/>
</dbReference>
<evidence type="ECO:0000256" key="2">
    <source>
        <dbReference type="ARBA" id="ARBA00023012"/>
    </source>
</evidence>